<dbReference type="Pfam" id="PF00933">
    <property type="entry name" value="Glyco_hydro_3"/>
    <property type="match status" value="1"/>
</dbReference>
<dbReference type="FunFam" id="3.40.50.1700:FF:000003">
    <property type="entry name" value="Probable beta-glucosidase"/>
    <property type="match status" value="1"/>
</dbReference>
<feature type="chain" id="PRO_5041343491" description="beta-glucosidase" evidence="11">
    <location>
        <begin position="24"/>
        <end position="875"/>
    </location>
</feature>
<dbReference type="Proteomes" id="UP001175000">
    <property type="component" value="Unassembled WGS sequence"/>
</dbReference>
<evidence type="ECO:0000259" key="12">
    <source>
        <dbReference type="SMART" id="SM01217"/>
    </source>
</evidence>
<dbReference type="InterPro" id="IPR002772">
    <property type="entry name" value="Glyco_hydro_3_C"/>
</dbReference>
<evidence type="ECO:0000256" key="5">
    <source>
        <dbReference type="ARBA" id="ARBA00023001"/>
    </source>
</evidence>
<keyword evidence="9 10" id="KW-0624">Polysaccharide degradation</keyword>
<dbReference type="InterPro" id="IPR019800">
    <property type="entry name" value="Glyco_hydro_3_AS"/>
</dbReference>
<keyword evidence="8 10" id="KW-0326">Glycosidase</keyword>
<dbReference type="PANTHER" id="PTHR42715">
    <property type="entry name" value="BETA-GLUCOSIDASE"/>
    <property type="match status" value="1"/>
</dbReference>
<dbReference type="GO" id="GO:0030245">
    <property type="term" value="P:cellulose catabolic process"/>
    <property type="evidence" value="ECO:0007669"/>
    <property type="project" value="UniProtKB-KW"/>
</dbReference>
<dbReference type="EMBL" id="JAULSU010000006">
    <property type="protein sequence ID" value="KAK0613392.1"/>
    <property type="molecule type" value="Genomic_DNA"/>
</dbReference>
<evidence type="ECO:0000256" key="6">
    <source>
        <dbReference type="ARBA" id="ARBA00023180"/>
    </source>
</evidence>
<sequence>MAFGARTLWLLLSLGILDSTSHAGTVLPRDTVPKGFEAISYYPTPHGGWVPSWKDAYAKAQALVSQMSLAEKTNITGGAGIPCVGNTGSALRLGFPQLCLQDSALGVASTDNITAFPAGITTGATWDKDLIYARGVALGKQFRGKGANVFLGPTVGPLGRKPLGGRNWEGFGSDPVLQAIAGALTVKGVQEQGVIATIKHLVGNEQEMFRMYNVIQPGYSANIDDRTLHEIYLWPFAEAVRAGVGAVMSAYNAVNGSSCTQNSYLQNGILKDELGFQGFVMSDWFAHISGVDSALAGLDMSMPGDTMIPLFGNSYWKHELTRAVLNGSIPLDRLNDMATRIVATWYKLGQDKNYPRPNFSANTKSEDGLLYPGSASPPWGQVNWFVDVQEDHHLIARQVAQDGTTLLKNYDSLLPLPISARIKVFGTGAAVNPDGANACLNKACNKGTLGMGWGSGVADYPYFDDPISALRRRSSNIQFYDTDSYPNPPTNGTDAAIVFISSDAGENTFIVEGNHGDRDKSRQKTWHNGDDLVRRVAEKFENVIVVVHTVGPINLEPWIDMPSVKSVLFAHLPGQEAGEGLARIIYGEVSPSGHLPYSITHKETDLPDSIANLRGFAFGQVQDTYSEGLYIDYRWLNKKGIKPRYAFGHGLSYTTFDFSAATIKSVTPLTNFPPAREPKGPVPVYSDDLPDASEAYAPAGFKTIWRYLYSWLPEKEANEAHAIGVARRPGYAYPVGYNQNQTAGPESGGGEGGNPALWDTAYELTVTIRNAGGKHSGRAVAQAYVQFPAGIPYDTPIVQLRDFAKTKELALGGEETVTLKLTRKDLSVWDVNAQNWVVPRPEARFTIWIGEASDNLGVACYTDTGACEVGAKRPV</sequence>
<evidence type="ECO:0000256" key="8">
    <source>
        <dbReference type="ARBA" id="ARBA00023295"/>
    </source>
</evidence>
<dbReference type="SMART" id="SM01217">
    <property type="entry name" value="Fn3_like"/>
    <property type="match status" value="1"/>
</dbReference>
<keyword evidence="4 10" id="KW-0378">Hydrolase</keyword>
<dbReference type="SUPFAM" id="SSF52279">
    <property type="entry name" value="Beta-D-glucan exohydrolase, C-terminal domain"/>
    <property type="match status" value="1"/>
</dbReference>
<evidence type="ECO:0000256" key="7">
    <source>
        <dbReference type="ARBA" id="ARBA00023277"/>
    </source>
</evidence>
<evidence type="ECO:0000256" key="4">
    <source>
        <dbReference type="ARBA" id="ARBA00022801"/>
    </source>
</evidence>
<dbReference type="AlphaFoldDB" id="A0AA39WDI0"/>
<evidence type="ECO:0000256" key="9">
    <source>
        <dbReference type="ARBA" id="ARBA00023326"/>
    </source>
</evidence>
<dbReference type="InterPro" id="IPR050288">
    <property type="entry name" value="Cellulose_deg_GH3"/>
</dbReference>
<evidence type="ECO:0000256" key="2">
    <source>
        <dbReference type="ARBA" id="ARBA00004987"/>
    </source>
</evidence>
<evidence type="ECO:0000256" key="11">
    <source>
        <dbReference type="SAM" id="SignalP"/>
    </source>
</evidence>
<evidence type="ECO:0000313" key="14">
    <source>
        <dbReference type="Proteomes" id="UP001175000"/>
    </source>
</evidence>
<dbReference type="Gene3D" id="2.60.40.10">
    <property type="entry name" value="Immunoglobulins"/>
    <property type="match status" value="1"/>
</dbReference>
<dbReference type="InterPro" id="IPR036962">
    <property type="entry name" value="Glyco_hydro_3_N_sf"/>
</dbReference>
<dbReference type="PRINTS" id="PR00133">
    <property type="entry name" value="GLHYDRLASE3"/>
</dbReference>
<keyword evidence="11" id="KW-0732">Signal</keyword>
<accession>A0AA39WDI0</accession>
<dbReference type="SUPFAM" id="SSF51445">
    <property type="entry name" value="(Trans)glycosidases"/>
    <property type="match status" value="1"/>
</dbReference>
<evidence type="ECO:0000313" key="13">
    <source>
        <dbReference type="EMBL" id="KAK0613392.1"/>
    </source>
</evidence>
<dbReference type="Gene3D" id="3.20.20.300">
    <property type="entry name" value="Glycoside hydrolase, family 3, N-terminal domain"/>
    <property type="match status" value="1"/>
</dbReference>
<organism evidence="13 14">
    <name type="scientific">Immersiella caudata</name>
    <dbReference type="NCBI Taxonomy" id="314043"/>
    <lineage>
        <taxon>Eukaryota</taxon>
        <taxon>Fungi</taxon>
        <taxon>Dikarya</taxon>
        <taxon>Ascomycota</taxon>
        <taxon>Pezizomycotina</taxon>
        <taxon>Sordariomycetes</taxon>
        <taxon>Sordariomycetidae</taxon>
        <taxon>Sordariales</taxon>
        <taxon>Lasiosphaeriaceae</taxon>
        <taxon>Immersiella</taxon>
    </lineage>
</organism>
<comment type="catalytic activity">
    <reaction evidence="1 10">
        <text>Hydrolysis of terminal, non-reducing beta-D-glucosyl residues with release of beta-D-glucose.</text>
        <dbReference type="EC" id="3.2.1.21"/>
    </reaction>
</comment>
<evidence type="ECO:0000256" key="3">
    <source>
        <dbReference type="ARBA" id="ARBA00005336"/>
    </source>
</evidence>
<keyword evidence="14" id="KW-1185">Reference proteome</keyword>
<feature type="signal peptide" evidence="11">
    <location>
        <begin position="1"/>
        <end position="23"/>
    </location>
</feature>
<comment type="similarity">
    <text evidence="3 10">Belongs to the glycosyl hydrolase 3 family.</text>
</comment>
<comment type="caution">
    <text evidence="13">The sequence shown here is derived from an EMBL/GenBank/DDBJ whole genome shotgun (WGS) entry which is preliminary data.</text>
</comment>
<evidence type="ECO:0000256" key="1">
    <source>
        <dbReference type="ARBA" id="ARBA00000448"/>
    </source>
</evidence>
<dbReference type="InterPro" id="IPR017853">
    <property type="entry name" value="GH"/>
</dbReference>
<keyword evidence="6" id="KW-0325">Glycoprotein</keyword>
<dbReference type="InterPro" id="IPR013783">
    <property type="entry name" value="Ig-like_fold"/>
</dbReference>
<protein>
    <recommendedName>
        <fullName evidence="10">beta-glucosidase</fullName>
        <ecNumber evidence="10">3.2.1.21</ecNumber>
    </recommendedName>
</protein>
<dbReference type="EC" id="3.2.1.21" evidence="10"/>
<dbReference type="Pfam" id="PF14310">
    <property type="entry name" value="Fn3-like"/>
    <property type="match status" value="1"/>
</dbReference>
<dbReference type="PANTHER" id="PTHR42715:SF2">
    <property type="entry name" value="BETA-GLUCOSIDASE F-RELATED"/>
    <property type="match status" value="1"/>
</dbReference>
<gene>
    <name evidence="13" type="ORF">B0T14DRAFT_438407</name>
</gene>
<keyword evidence="5" id="KW-0136">Cellulose degradation</keyword>
<evidence type="ECO:0000256" key="10">
    <source>
        <dbReference type="RuleBase" id="RU361161"/>
    </source>
</evidence>
<dbReference type="InterPro" id="IPR036881">
    <property type="entry name" value="Glyco_hydro_3_C_sf"/>
</dbReference>
<dbReference type="Pfam" id="PF01915">
    <property type="entry name" value="Glyco_hydro_3_C"/>
    <property type="match status" value="1"/>
</dbReference>
<name>A0AA39WDI0_9PEZI</name>
<dbReference type="PROSITE" id="PS00775">
    <property type="entry name" value="GLYCOSYL_HYDROL_F3"/>
    <property type="match status" value="1"/>
</dbReference>
<reference evidence="13" key="1">
    <citation type="submission" date="2023-06" db="EMBL/GenBank/DDBJ databases">
        <title>Genome-scale phylogeny and comparative genomics of the fungal order Sordariales.</title>
        <authorList>
            <consortium name="Lawrence Berkeley National Laboratory"/>
            <person name="Hensen N."/>
            <person name="Bonometti L."/>
            <person name="Westerberg I."/>
            <person name="Brannstrom I.O."/>
            <person name="Guillou S."/>
            <person name="Cros-Aarteil S."/>
            <person name="Calhoun S."/>
            <person name="Haridas S."/>
            <person name="Kuo A."/>
            <person name="Mondo S."/>
            <person name="Pangilinan J."/>
            <person name="Riley R."/>
            <person name="Labutti K."/>
            <person name="Andreopoulos B."/>
            <person name="Lipzen A."/>
            <person name="Chen C."/>
            <person name="Yanf M."/>
            <person name="Daum C."/>
            <person name="Ng V."/>
            <person name="Clum A."/>
            <person name="Steindorff A."/>
            <person name="Ohm R."/>
            <person name="Martin F."/>
            <person name="Silar P."/>
            <person name="Natvig D."/>
            <person name="Lalanne C."/>
            <person name="Gautier V."/>
            <person name="Ament-Velasquez S.L."/>
            <person name="Kruys A."/>
            <person name="Hutchinson M.I."/>
            <person name="Powell A.J."/>
            <person name="Barry K."/>
            <person name="Miller A.N."/>
            <person name="Grigoriev I.V."/>
            <person name="Debuchy R."/>
            <person name="Gladieux P."/>
            <person name="Thoren M.H."/>
            <person name="Johannesson H."/>
        </authorList>
    </citation>
    <scope>NUCLEOTIDE SEQUENCE</scope>
    <source>
        <strain evidence="13">CBS 606.72</strain>
    </source>
</reference>
<dbReference type="InterPro" id="IPR001764">
    <property type="entry name" value="Glyco_hydro_3_N"/>
</dbReference>
<proteinExistence type="inferred from homology"/>
<keyword evidence="7 10" id="KW-0119">Carbohydrate metabolism</keyword>
<dbReference type="FunFam" id="3.20.20.300:FF:000002">
    <property type="entry name" value="Probable beta-glucosidase"/>
    <property type="match status" value="1"/>
</dbReference>
<dbReference type="InterPro" id="IPR026891">
    <property type="entry name" value="Fn3-like"/>
</dbReference>
<comment type="pathway">
    <text evidence="2 10">Glycan metabolism; cellulose degradation.</text>
</comment>
<dbReference type="Gene3D" id="3.40.50.1700">
    <property type="entry name" value="Glycoside hydrolase family 3 C-terminal domain"/>
    <property type="match status" value="1"/>
</dbReference>
<dbReference type="GO" id="GO:0008422">
    <property type="term" value="F:beta-glucosidase activity"/>
    <property type="evidence" value="ECO:0007669"/>
    <property type="project" value="UniProtKB-EC"/>
</dbReference>
<feature type="domain" description="Fibronectin type III-like" evidence="12">
    <location>
        <begin position="779"/>
        <end position="853"/>
    </location>
</feature>